<protein>
    <submittedName>
        <fullName evidence="2">Bacteriophage holin</fullName>
    </submittedName>
</protein>
<proteinExistence type="predicted"/>
<name>A0ABT1L4W7_9GAMM</name>
<dbReference type="Proteomes" id="UP001320768">
    <property type="component" value="Unassembled WGS sequence"/>
</dbReference>
<keyword evidence="1" id="KW-0812">Transmembrane</keyword>
<dbReference type="NCBIfam" id="NF037947">
    <property type="entry name" value="holin_4"/>
    <property type="match status" value="1"/>
</dbReference>
<sequence>MKKLHTLAFAISLGLTWSISVILMSLLALYLGYAVTFVSALSTVYIGYELTALGILIGSGWAFLDGFIGGFLIAFIYNVLAKRL</sequence>
<comment type="caution">
    <text evidence="2">The sequence shown here is derived from an EMBL/GenBank/DDBJ whole genome shotgun (WGS) entry which is preliminary data.</text>
</comment>
<keyword evidence="3" id="KW-1185">Reference proteome</keyword>
<feature type="transmembrane region" description="Helical" evidence="1">
    <location>
        <begin position="7"/>
        <end position="33"/>
    </location>
</feature>
<gene>
    <name evidence="2" type="ORF">MKS91_02780</name>
</gene>
<evidence type="ECO:0000313" key="3">
    <source>
        <dbReference type="Proteomes" id="UP001320768"/>
    </source>
</evidence>
<dbReference type="RefSeq" id="WP_258569320.1">
    <property type="nucleotide sequence ID" value="NZ_JAKUDN010000002.1"/>
</dbReference>
<accession>A0ABT1L4W7</accession>
<keyword evidence="1" id="KW-0472">Membrane</keyword>
<organism evidence="2 3">
    <name type="scientific">Candidatus Synchoanobacter obligatus</name>
    <dbReference type="NCBI Taxonomy" id="2919597"/>
    <lineage>
        <taxon>Bacteria</taxon>
        <taxon>Pseudomonadati</taxon>
        <taxon>Pseudomonadota</taxon>
        <taxon>Gammaproteobacteria</taxon>
        <taxon>Candidatus Comchoanobacterales</taxon>
        <taxon>Candidatus Comchoanobacteraceae</taxon>
        <taxon>Candidatus Synchoanobacter</taxon>
    </lineage>
</organism>
<evidence type="ECO:0000313" key="2">
    <source>
        <dbReference type="EMBL" id="MCP8352211.1"/>
    </source>
</evidence>
<keyword evidence="1" id="KW-1133">Transmembrane helix</keyword>
<feature type="transmembrane region" description="Helical" evidence="1">
    <location>
        <begin position="53"/>
        <end position="80"/>
    </location>
</feature>
<reference evidence="2 3" key="1">
    <citation type="journal article" date="2022" name="Nat. Microbiol.">
        <title>The microbiome of a bacterivorous marine choanoflagellate contains a resource-demanding obligate bacterial associate.</title>
        <authorList>
            <person name="Needham D.M."/>
            <person name="Poirier C."/>
            <person name="Bachy C."/>
            <person name="George E.E."/>
            <person name="Wilken S."/>
            <person name="Yung C.C.M."/>
            <person name="Limardo A.J."/>
            <person name="Morando M."/>
            <person name="Sudek L."/>
            <person name="Malmstrom R.R."/>
            <person name="Keeling P.J."/>
            <person name="Santoro A.E."/>
            <person name="Worden A.Z."/>
        </authorList>
    </citation>
    <scope>NUCLEOTIDE SEQUENCE [LARGE SCALE GENOMIC DNA]</scope>
    <source>
        <strain evidence="2 3">Comchoano-2</strain>
    </source>
</reference>
<dbReference type="EMBL" id="JAKUDN010000002">
    <property type="protein sequence ID" value="MCP8352211.1"/>
    <property type="molecule type" value="Genomic_DNA"/>
</dbReference>
<evidence type="ECO:0000256" key="1">
    <source>
        <dbReference type="SAM" id="Phobius"/>
    </source>
</evidence>